<name>A0A8F8SYH8_9FABA</name>
<dbReference type="Gene3D" id="3.90.226.10">
    <property type="entry name" value="2-enoyl-CoA Hydratase, Chain A, domain 1"/>
    <property type="match status" value="1"/>
</dbReference>
<evidence type="ECO:0000256" key="2">
    <source>
        <dbReference type="ARBA" id="ARBA00022640"/>
    </source>
</evidence>
<keyword evidence="4 7" id="KW-0378">Hydrolase</keyword>
<sequence length="199" mass="22006">MPLGVPKVPFLFSEDDEASWVELYNVIYRCRMLFLGDEINSETTNDIGGLMVFLNIENPKRDIHLLINSPGGEMLSGLAIYDLMQVIQPAVNTLCVGIAASMASLLLIGGQISKREAFPHARIMIHQPLSDSFDSPAGEGVLDTSELMDLRYSVADIYAEKTGKPSWQTFDDLNRDNFMTPEEAQAYGIIDKLADSDSI</sequence>
<dbReference type="GO" id="GO:0006515">
    <property type="term" value="P:protein quality control for misfolded or incompletely synthesized proteins"/>
    <property type="evidence" value="ECO:0007669"/>
    <property type="project" value="TreeGrafter"/>
</dbReference>
<dbReference type="SUPFAM" id="SSF52096">
    <property type="entry name" value="ClpP/crotonase"/>
    <property type="match status" value="1"/>
</dbReference>
<dbReference type="InterPro" id="IPR023562">
    <property type="entry name" value="ClpP/TepA"/>
</dbReference>
<dbReference type="GO" id="GO:0009532">
    <property type="term" value="C:plastid stroma"/>
    <property type="evidence" value="ECO:0007669"/>
    <property type="project" value="UniProtKB-ARBA"/>
</dbReference>
<dbReference type="InterPro" id="IPR018215">
    <property type="entry name" value="ClpP_Ser_AS"/>
</dbReference>
<organism evidence="12">
    <name type="scientific">Hedysarum polybotrys var. alaschanicum</name>
    <dbReference type="NCBI Taxonomy" id="2862780"/>
    <lineage>
        <taxon>Eukaryota</taxon>
        <taxon>Viridiplantae</taxon>
        <taxon>Streptophyta</taxon>
        <taxon>Embryophyta</taxon>
        <taxon>Tracheophyta</taxon>
        <taxon>Spermatophyta</taxon>
        <taxon>Magnoliopsida</taxon>
        <taxon>eudicotyledons</taxon>
        <taxon>Gunneridae</taxon>
        <taxon>Pentapetalae</taxon>
        <taxon>rosids</taxon>
        <taxon>fabids</taxon>
        <taxon>Fabales</taxon>
        <taxon>Fabaceae</taxon>
        <taxon>Papilionoideae</taxon>
        <taxon>50 kb inversion clade</taxon>
        <taxon>NPAAA clade</taxon>
        <taxon>Hologalegina</taxon>
        <taxon>IRL clade</taxon>
        <taxon>Hedysareae</taxon>
        <taxon>Hedysarum</taxon>
    </lineage>
</organism>
<evidence type="ECO:0000256" key="6">
    <source>
        <dbReference type="ARBA" id="ARBA00034021"/>
    </source>
</evidence>
<dbReference type="PANTHER" id="PTHR10381">
    <property type="entry name" value="ATP-DEPENDENT CLP PROTEASE PROTEOLYTIC SUBUNIT"/>
    <property type="match status" value="1"/>
</dbReference>
<gene>
    <name evidence="7 12" type="primary">clpP</name>
</gene>
<dbReference type="GO" id="GO:0004252">
    <property type="term" value="F:serine-type endopeptidase activity"/>
    <property type="evidence" value="ECO:0007669"/>
    <property type="project" value="UniProtKB-UniRule"/>
</dbReference>
<dbReference type="InterPro" id="IPR001907">
    <property type="entry name" value="ClpP"/>
</dbReference>
<proteinExistence type="inferred from homology"/>
<comment type="catalytic activity">
    <reaction evidence="6 7 9">
        <text>Hydrolysis of proteins to small peptides in the presence of ATP and magnesium. alpha-casein is the usual test substrate. In the absence of ATP, only oligopeptides shorter than five residues are hydrolyzed (such as succinyl-Leu-Tyr-|-NHMec, and Leu-Tyr-Leu-|-Tyr-Trp, in which cleavage of the -Tyr-|-Leu- and -Tyr-|-Trp bonds also occurs).</text>
        <dbReference type="EC" id="3.4.21.92"/>
    </reaction>
</comment>
<dbReference type="PROSITE" id="PS00381">
    <property type="entry name" value="CLP_PROTEASE_SER"/>
    <property type="match status" value="1"/>
</dbReference>
<evidence type="ECO:0000256" key="4">
    <source>
        <dbReference type="ARBA" id="ARBA00022801"/>
    </source>
</evidence>
<dbReference type="CDD" id="cd07017">
    <property type="entry name" value="S14_ClpP_2"/>
    <property type="match status" value="1"/>
</dbReference>
<comment type="function">
    <text evidence="7">Cleaves peptides in various proteins in a process that requires ATP hydrolysis. Has a chymotrypsin-like activity. Plays a major role in the degradation of misfolded proteins.</text>
</comment>
<evidence type="ECO:0000256" key="9">
    <source>
        <dbReference type="PROSITE-ProRule" id="PRU10086"/>
    </source>
</evidence>
<evidence type="ECO:0000256" key="11">
    <source>
        <dbReference type="RuleBase" id="RU003567"/>
    </source>
</evidence>
<accession>A0A8F8SYH8</accession>
<keyword evidence="3 7" id="KW-0645">Protease</keyword>
<evidence type="ECO:0000256" key="7">
    <source>
        <dbReference type="HAMAP-Rule" id="MF_00444"/>
    </source>
</evidence>
<dbReference type="AlphaFoldDB" id="A0A8F8SYH8"/>
<dbReference type="InterPro" id="IPR033135">
    <property type="entry name" value="ClpP_His_AS"/>
</dbReference>
<reference evidence="12" key="1">
    <citation type="submission" date="2021-06" db="EMBL/GenBank/DDBJ databases">
        <title>Complete plastid genome of Hedysarum polybotrys var. alaschanicum.</title>
        <authorList>
            <person name="Yang Y."/>
        </authorList>
    </citation>
    <scope>NUCLEOTIDE SEQUENCE</scope>
</reference>
<dbReference type="GO" id="GO:0009368">
    <property type="term" value="C:endopeptidase Clp complex"/>
    <property type="evidence" value="ECO:0007669"/>
    <property type="project" value="TreeGrafter"/>
</dbReference>
<dbReference type="EMBL" id="MZ327727">
    <property type="protein sequence ID" value="QYB23391.1"/>
    <property type="molecule type" value="Genomic_DNA"/>
</dbReference>
<evidence type="ECO:0000256" key="8">
    <source>
        <dbReference type="PROSITE-ProRule" id="PRU10085"/>
    </source>
</evidence>
<feature type="active site" evidence="8">
    <location>
        <position position="101"/>
    </location>
</feature>
<geneLocation type="plastid" evidence="12"/>
<evidence type="ECO:0000313" key="12">
    <source>
        <dbReference type="EMBL" id="QYB23391.1"/>
    </source>
</evidence>
<dbReference type="HAMAP" id="MF_00444">
    <property type="entry name" value="ClpP"/>
    <property type="match status" value="1"/>
</dbReference>
<comment type="similarity">
    <text evidence="1 7 11">Belongs to the peptidase S14 family.</text>
</comment>
<protein>
    <recommendedName>
        <fullName evidence="7 11">ATP-dependent Clp protease proteolytic subunit</fullName>
        <ecNumber evidence="7 10">3.4.21.92</ecNumber>
    </recommendedName>
    <alternativeName>
        <fullName evidence="7">Endopeptidase Clp</fullName>
    </alternativeName>
</protein>
<keyword evidence="7" id="KW-0963">Cytoplasm</keyword>
<dbReference type="Pfam" id="PF00574">
    <property type="entry name" value="CLP_protease"/>
    <property type="match status" value="1"/>
</dbReference>
<keyword evidence="5 7" id="KW-0720">Serine protease</keyword>
<dbReference type="GO" id="GO:0004176">
    <property type="term" value="F:ATP-dependent peptidase activity"/>
    <property type="evidence" value="ECO:0007669"/>
    <property type="project" value="InterPro"/>
</dbReference>
<evidence type="ECO:0000256" key="5">
    <source>
        <dbReference type="ARBA" id="ARBA00022825"/>
    </source>
</evidence>
<dbReference type="PROSITE" id="PS00382">
    <property type="entry name" value="CLP_PROTEASE_HIS"/>
    <property type="match status" value="1"/>
</dbReference>
<evidence type="ECO:0000256" key="10">
    <source>
        <dbReference type="RuleBase" id="RU000549"/>
    </source>
</evidence>
<comment type="subunit">
    <text evidence="7">Component of the chloroplastic Clp protease core complex.</text>
</comment>
<dbReference type="PRINTS" id="PR00127">
    <property type="entry name" value="CLPPROTEASEP"/>
</dbReference>
<dbReference type="EC" id="3.4.21.92" evidence="7 10"/>
<evidence type="ECO:0000256" key="1">
    <source>
        <dbReference type="ARBA" id="ARBA00007039"/>
    </source>
</evidence>
<keyword evidence="2 12" id="KW-0934">Plastid</keyword>
<dbReference type="GO" id="GO:0051117">
    <property type="term" value="F:ATPase binding"/>
    <property type="evidence" value="ECO:0007669"/>
    <property type="project" value="TreeGrafter"/>
</dbReference>
<comment type="subcellular location">
    <subcellularLocation>
        <location evidence="7">Cytoplasm</location>
    </subcellularLocation>
</comment>
<evidence type="ECO:0000256" key="3">
    <source>
        <dbReference type="ARBA" id="ARBA00022670"/>
    </source>
</evidence>
<feature type="active site" description="Nucleophile" evidence="7">
    <location>
        <position position="101"/>
    </location>
</feature>
<feature type="active site" evidence="7 9">
    <location>
        <position position="126"/>
    </location>
</feature>
<dbReference type="PANTHER" id="PTHR10381:SF15">
    <property type="entry name" value="CHLOROPLASTIC ATP-DEPENDENT CLP PROTEASE PROTEOLYTIC SUBUNIT 1"/>
    <property type="match status" value="1"/>
</dbReference>
<dbReference type="InterPro" id="IPR029045">
    <property type="entry name" value="ClpP/crotonase-like_dom_sf"/>
</dbReference>